<dbReference type="SUPFAM" id="SSF160059">
    <property type="entry name" value="PriA/YqbF domain"/>
    <property type="match status" value="1"/>
</dbReference>
<feature type="domain" description="HeH/LEM" evidence="1">
    <location>
        <begin position="143"/>
        <end position="176"/>
    </location>
</feature>
<reference evidence="3" key="1">
    <citation type="submission" date="2022-07" db="EMBL/GenBank/DDBJ databases">
        <title>Genome-based characterization of novel serogroup A variants of Pasteurella multocida.</title>
        <authorList>
            <person name="Prajapati A."/>
            <person name="Yogisharadhya R."/>
            <person name="Mohanty N."/>
            <person name="Chanda M."/>
            <person name="Mendem S.K."/>
            <person name="Siddaramappa S."/>
            <person name="Shivachandra S.B."/>
        </authorList>
    </citation>
    <scope>NUCLEOTIDE SEQUENCE</scope>
    <source>
        <strain evidence="3">NIVEDIPm19</strain>
    </source>
</reference>
<dbReference type="InterPro" id="IPR036269">
    <property type="entry name" value="Rho_N_sf"/>
</dbReference>
<dbReference type="Pfam" id="PF12949">
    <property type="entry name" value="HeH"/>
    <property type="match status" value="1"/>
</dbReference>
<dbReference type="InterPro" id="IPR036361">
    <property type="entry name" value="SAP_dom_sf"/>
</dbReference>
<dbReference type="CDD" id="cd12935">
    <property type="entry name" value="LEM_like"/>
    <property type="match status" value="1"/>
</dbReference>
<dbReference type="InterPro" id="IPR025856">
    <property type="entry name" value="HeH/LEM_domain"/>
</dbReference>
<dbReference type="Gene3D" id="3.40.5.80">
    <property type="match status" value="1"/>
</dbReference>
<dbReference type="SUPFAM" id="SSF68912">
    <property type="entry name" value="Rho N-terminal domain-like"/>
    <property type="match status" value="1"/>
</dbReference>
<protein>
    <submittedName>
        <fullName evidence="3">HI1506-related protein</fullName>
    </submittedName>
</protein>
<evidence type="ECO:0000259" key="1">
    <source>
        <dbReference type="Pfam" id="PF12949"/>
    </source>
</evidence>
<name>A0A9X3URI5_PASMD</name>
<dbReference type="Pfam" id="PF17891">
    <property type="entry name" value="FluMu_N"/>
    <property type="match status" value="1"/>
</dbReference>
<evidence type="ECO:0000313" key="3">
    <source>
        <dbReference type="EMBL" id="MDA5623982.1"/>
    </source>
</evidence>
<sequence length="183" mass="20283">MSETQNETLYQVVVFNKTDKDGYRRAGFSLLKGANLLKNVTQAQIEQFKADPRIVFGSQDPMPIESIEEAEQRLLSEILTNNPSPQGVEGYVSSADLTDDEVKTLLAKKCRELNVEFAEDADNDTLITLINATLNPPPVDELENLTVAQLKEKLTELNVEFKASANKAELIALLKETQNGADK</sequence>
<proteinExistence type="predicted"/>
<dbReference type="InterPro" id="IPR041227">
    <property type="entry name" value="FluMu_N"/>
</dbReference>
<dbReference type="Proteomes" id="UP001145481">
    <property type="component" value="Unassembled WGS sequence"/>
</dbReference>
<dbReference type="AlphaFoldDB" id="A0A9X3URI5"/>
<evidence type="ECO:0000313" key="4">
    <source>
        <dbReference type="Proteomes" id="UP001145481"/>
    </source>
</evidence>
<dbReference type="RefSeq" id="WP_180271877.1">
    <property type="nucleotide sequence ID" value="NZ_JADMLI010000023.1"/>
</dbReference>
<gene>
    <name evidence="3" type="ORF">NM948_10605</name>
</gene>
<dbReference type="Gene3D" id="1.10.720.30">
    <property type="entry name" value="SAP domain"/>
    <property type="match status" value="1"/>
</dbReference>
<feature type="domain" description="Mu-like prophage FluMu N-terminal" evidence="2">
    <location>
        <begin position="12"/>
        <end position="60"/>
    </location>
</feature>
<comment type="caution">
    <text evidence="3">The sequence shown here is derived from an EMBL/GenBank/DDBJ whole genome shotgun (WGS) entry which is preliminary data.</text>
</comment>
<accession>A0A9X3URI5</accession>
<organism evidence="3 4">
    <name type="scientific">Pasteurella multocida</name>
    <dbReference type="NCBI Taxonomy" id="747"/>
    <lineage>
        <taxon>Bacteria</taxon>
        <taxon>Pseudomonadati</taxon>
        <taxon>Pseudomonadota</taxon>
        <taxon>Gammaproteobacteria</taxon>
        <taxon>Pasteurellales</taxon>
        <taxon>Pasteurellaceae</taxon>
        <taxon>Pasteurella</taxon>
    </lineage>
</organism>
<dbReference type="EMBL" id="JANJHC010000030">
    <property type="protein sequence ID" value="MDA5623982.1"/>
    <property type="molecule type" value="Genomic_DNA"/>
</dbReference>
<evidence type="ECO:0000259" key="2">
    <source>
        <dbReference type="Pfam" id="PF17891"/>
    </source>
</evidence>